<dbReference type="Gene3D" id="3.40.50.1000">
    <property type="entry name" value="HAD superfamily/HAD-like"/>
    <property type="match status" value="1"/>
</dbReference>
<dbReference type="SUPFAM" id="SSF56784">
    <property type="entry name" value="HAD-like"/>
    <property type="match status" value="1"/>
</dbReference>
<evidence type="ECO:0000313" key="2">
    <source>
        <dbReference type="Proteomes" id="UP000806378"/>
    </source>
</evidence>
<organism evidence="1 2">
    <name type="scientific">Corymbia citriodora subsp. variegata</name>
    <dbReference type="NCBI Taxonomy" id="360336"/>
    <lineage>
        <taxon>Eukaryota</taxon>
        <taxon>Viridiplantae</taxon>
        <taxon>Streptophyta</taxon>
        <taxon>Embryophyta</taxon>
        <taxon>Tracheophyta</taxon>
        <taxon>Spermatophyta</taxon>
        <taxon>Magnoliopsida</taxon>
        <taxon>eudicotyledons</taxon>
        <taxon>Gunneridae</taxon>
        <taxon>Pentapetalae</taxon>
        <taxon>rosids</taxon>
        <taxon>malvids</taxon>
        <taxon>Myrtales</taxon>
        <taxon>Myrtaceae</taxon>
        <taxon>Myrtoideae</taxon>
        <taxon>Eucalypteae</taxon>
        <taxon>Corymbia</taxon>
    </lineage>
</organism>
<gene>
    <name evidence="1" type="ORF">BT93_L1489</name>
</gene>
<dbReference type="InterPro" id="IPR050849">
    <property type="entry name" value="HAD-like_hydrolase_phosphatase"/>
</dbReference>
<dbReference type="InterPro" id="IPR023214">
    <property type="entry name" value="HAD_sf"/>
</dbReference>
<evidence type="ECO:0000313" key="1">
    <source>
        <dbReference type="EMBL" id="KAF7845638.1"/>
    </source>
</evidence>
<accession>A0A8T0CE70</accession>
<sequence length="281" mass="32175">MAVLGNLPKQPKLTWQEIVDAYAKDYDKYMKTPYPWQSYNSHEYREWLAARKTVEQKSAQRVQEAEFFKGVTFDEVENSVKKHLADGSLQLRQGWAELFQAVLKSNDSRISIVSVNWSETSIRLTLLLAARGLVLPEQDHIELTRYIQSMTINANEIAGLREPGGSSGQICRLHGEDIRTSNDKLRYLPKPDESNVFVIYVGDSSTDFDCLVDADLGVWLCNVPESERQQKFKDTFAPFDQSGFYPSPLAAIRRFEDATELFYWSPDFEPLLRLFVADSQA</sequence>
<reference evidence="1" key="1">
    <citation type="submission" date="2020-05" db="EMBL/GenBank/DDBJ databases">
        <title>WGS assembly of Corymbia citriodora subspecies variegata.</title>
        <authorList>
            <person name="Barry K."/>
            <person name="Hundley H."/>
            <person name="Shu S."/>
            <person name="Jenkins J."/>
            <person name="Grimwood J."/>
            <person name="Baten A."/>
        </authorList>
    </citation>
    <scope>NUCLEOTIDE SEQUENCE</scope>
    <source>
        <strain evidence="1">CV2-018</strain>
    </source>
</reference>
<comment type="caution">
    <text evidence="1">The sequence shown here is derived from an EMBL/GenBank/DDBJ whole genome shotgun (WGS) entry which is preliminary data.</text>
</comment>
<dbReference type="OrthoDB" id="10255128at2759"/>
<dbReference type="PANTHER" id="PTHR28181:SF1">
    <property type="entry name" value="COLD TOLERANCE PROTEIN 1"/>
    <property type="match status" value="1"/>
</dbReference>
<proteinExistence type="predicted"/>
<evidence type="ECO:0008006" key="3">
    <source>
        <dbReference type="Google" id="ProtNLM"/>
    </source>
</evidence>
<protein>
    <recommendedName>
        <fullName evidence="3">Haloacid dehalogenase-like hydrolase</fullName>
    </recommendedName>
</protein>
<dbReference type="PANTHER" id="PTHR28181">
    <property type="entry name" value="UPF0655 PROTEIN YCR015C"/>
    <property type="match status" value="1"/>
</dbReference>
<keyword evidence="2" id="KW-1185">Reference proteome</keyword>
<dbReference type="AlphaFoldDB" id="A0A8T0CE70"/>
<name>A0A8T0CE70_CORYI</name>
<dbReference type="EMBL" id="MU104183">
    <property type="protein sequence ID" value="KAF7845638.1"/>
    <property type="molecule type" value="Genomic_DNA"/>
</dbReference>
<dbReference type="Gramene" id="rna-gnl|WGS:JABURB|Cocit.L1489.1">
    <property type="protein sequence ID" value="cds-KAF7845638.1"/>
    <property type="gene ID" value="gene-BT93_L1489"/>
</dbReference>
<dbReference type="Proteomes" id="UP000806378">
    <property type="component" value="Unassembled WGS sequence"/>
</dbReference>
<dbReference type="InterPro" id="IPR036412">
    <property type="entry name" value="HAD-like_sf"/>
</dbReference>